<dbReference type="GeneID" id="13403622"/>
<feature type="region of interest" description="Disordered" evidence="1">
    <location>
        <begin position="402"/>
        <end position="444"/>
    </location>
</feature>
<evidence type="ECO:0000259" key="2">
    <source>
        <dbReference type="Pfam" id="PF12697"/>
    </source>
</evidence>
<keyword evidence="4" id="KW-1185">Reference proteome</keyword>
<accession>F9X2P6</accession>
<dbReference type="PANTHER" id="PTHR47842">
    <property type="entry name" value="EXPRESSED PROTEIN"/>
    <property type="match status" value="1"/>
</dbReference>
<dbReference type="AlphaFoldDB" id="F9X2P6"/>
<feature type="compositionally biased region" description="Acidic residues" evidence="1">
    <location>
        <begin position="408"/>
        <end position="420"/>
    </location>
</feature>
<dbReference type="InterPro" id="IPR029058">
    <property type="entry name" value="AB_hydrolase_fold"/>
</dbReference>
<evidence type="ECO:0000313" key="4">
    <source>
        <dbReference type="Proteomes" id="UP000008062"/>
    </source>
</evidence>
<dbReference type="KEGG" id="ztr:MYCGRDRAFT_37674"/>
<sequence>MSSVNIQKTILLVFIHGFKGNDHTFQKFPQDLRALIAHTLPQLNVVSIVYPQYETKGDLKECVARFKEWLIDKVIDLEVEARTPSPTVDPSVRVILCGHSMGGIVAAEALLSIAADAPIPPSWSSSNSTDTTSNTTASATAGTSSPPLDPSNLFFPYIQALLTFDTPFLGLNPGIIAHNAEQSGTTAYDAYTTASKLFGRESATSSGATEPDPAVAASKGLPSPSSTDTAAAVQPGAHWLRKYAIYTGAAAAIAGMAGATYYNWSHINNGLSWAGSHLQFVGCLARGAELQKRVEHVVRLSQQRGVAFANFYGALGEDVEGGKYYGGLVEGTAKSERTFCIVPRKPQWVKCVNPAATDEVQAHTAMFEAGKNPDYHGMLPRARDWIVEVVRGTEWYGSETEVGLGFDLGEDEDEADEEKTPEEGSAMTGVERQSDDEEEEHTQH</sequence>
<dbReference type="RefSeq" id="XP_003854829.1">
    <property type="nucleotide sequence ID" value="XM_003854781.1"/>
</dbReference>
<evidence type="ECO:0000256" key="1">
    <source>
        <dbReference type="SAM" id="MobiDB-lite"/>
    </source>
</evidence>
<organism evidence="3 4">
    <name type="scientific">Zymoseptoria tritici (strain CBS 115943 / IPO323)</name>
    <name type="common">Speckled leaf blotch fungus</name>
    <name type="synonym">Septoria tritici</name>
    <dbReference type="NCBI Taxonomy" id="336722"/>
    <lineage>
        <taxon>Eukaryota</taxon>
        <taxon>Fungi</taxon>
        <taxon>Dikarya</taxon>
        <taxon>Ascomycota</taxon>
        <taxon>Pezizomycotina</taxon>
        <taxon>Dothideomycetes</taxon>
        <taxon>Dothideomycetidae</taxon>
        <taxon>Mycosphaerellales</taxon>
        <taxon>Mycosphaerellaceae</taxon>
        <taxon>Zymoseptoria</taxon>
    </lineage>
</organism>
<dbReference type="OrthoDB" id="442243at2759"/>
<feature type="domain" description="AB hydrolase-1" evidence="2">
    <location>
        <begin position="12"/>
        <end position="161"/>
    </location>
</feature>
<dbReference type="Gene3D" id="3.40.50.1820">
    <property type="entry name" value="alpha/beta hydrolase"/>
    <property type="match status" value="1"/>
</dbReference>
<reference evidence="3 4" key="1">
    <citation type="journal article" date="2011" name="PLoS Genet.">
        <title>Finished genome of the fungal wheat pathogen Mycosphaerella graminicola reveals dispensome structure, chromosome plasticity, and stealth pathogenesis.</title>
        <authorList>
            <person name="Goodwin S.B."/>
            <person name="Ben M'barek S."/>
            <person name="Dhillon B."/>
            <person name="Wittenberg A.H.J."/>
            <person name="Crane C.F."/>
            <person name="Hane J.K."/>
            <person name="Foster A.J."/>
            <person name="Van der Lee T.A.J."/>
            <person name="Grimwood J."/>
            <person name="Aerts A."/>
            <person name="Antoniw J."/>
            <person name="Bailey A."/>
            <person name="Bluhm B."/>
            <person name="Bowler J."/>
            <person name="Bristow J."/>
            <person name="van der Burgt A."/>
            <person name="Canto-Canche B."/>
            <person name="Churchill A.C.L."/>
            <person name="Conde-Ferraez L."/>
            <person name="Cools H.J."/>
            <person name="Coutinho P.M."/>
            <person name="Csukai M."/>
            <person name="Dehal P."/>
            <person name="De Wit P."/>
            <person name="Donzelli B."/>
            <person name="van de Geest H.C."/>
            <person name="van Ham R.C.H.J."/>
            <person name="Hammond-Kosack K.E."/>
            <person name="Henrissat B."/>
            <person name="Kilian A."/>
            <person name="Kobayashi A.K."/>
            <person name="Koopmann E."/>
            <person name="Kourmpetis Y."/>
            <person name="Kuzniar A."/>
            <person name="Lindquist E."/>
            <person name="Lombard V."/>
            <person name="Maliepaard C."/>
            <person name="Martins N."/>
            <person name="Mehrabi R."/>
            <person name="Nap J.P.H."/>
            <person name="Ponomarenko A."/>
            <person name="Rudd J.J."/>
            <person name="Salamov A."/>
            <person name="Schmutz J."/>
            <person name="Schouten H.J."/>
            <person name="Shapiro H."/>
            <person name="Stergiopoulos I."/>
            <person name="Torriani S.F.F."/>
            <person name="Tu H."/>
            <person name="de Vries R.P."/>
            <person name="Waalwijk C."/>
            <person name="Ware S.B."/>
            <person name="Wiebenga A."/>
            <person name="Zwiers L.-H."/>
            <person name="Oliver R.P."/>
            <person name="Grigoriev I.V."/>
            <person name="Kema G.H.J."/>
        </authorList>
    </citation>
    <scope>NUCLEOTIDE SEQUENCE [LARGE SCALE GENOMIC DNA]</scope>
    <source>
        <strain evidence="4">CBS 115943 / IPO323</strain>
    </source>
</reference>
<dbReference type="InParanoid" id="F9X2P6"/>
<dbReference type="eggNOG" id="ENOG502QQEZ">
    <property type="taxonomic scope" value="Eukaryota"/>
</dbReference>
<dbReference type="HOGENOM" id="CLU_020826_1_2_1"/>
<dbReference type="SUPFAM" id="SSF53474">
    <property type="entry name" value="alpha/beta-Hydrolases"/>
    <property type="match status" value="1"/>
</dbReference>
<gene>
    <name evidence="3" type="ORF">MYCGRDRAFT_37674</name>
</gene>
<feature type="region of interest" description="Disordered" evidence="1">
    <location>
        <begin position="122"/>
        <end position="145"/>
    </location>
</feature>
<dbReference type="Pfam" id="PF12697">
    <property type="entry name" value="Abhydrolase_6"/>
    <property type="match status" value="1"/>
</dbReference>
<feature type="compositionally biased region" description="Acidic residues" evidence="1">
    <location>
        <begin position="434"/>
        <end position="444"/>
    </location>
</feature>
<dbReference type="EMBL" id="CM001197">
    <property type="protein sequence ID" value="EGP89805.1"/>
    <property type="molecule type" value="Genomic_DNA"/>
</dbReference>
<dbReference type="Proteomes" id="UP000008062">
    <property type="component" value="Chromosome 2"/>
</dbReference>
<dbReference type="OMA" id="TAETWAH"/>
<dbReference type="InterPro" id="IPR000073">
    <property type="entry name" value="AB_hydrolase_1"/>
</dbReference>
<protein>
    <recommendedName>
        <fullName evidence="2">AB hydrolase-1 domain-containing protein</fullName>
    </recommendedName>
</protein>
<name>F9X2P6_ZYMTI</name>
<feature type="region of interest" description="Disordered" evidence="1">
    <location>
        <begin position="202"/>
        <end position="228"/>
    </location>
</feature>
<dbReference type="PANTHER" id="PTHR47842:SF1">
    <property type="entry name" value="DUF676 DOMAIN-CONTAINING PROTEIN"/>
    <property type="match status" value="1"/>
</dbReference>
<evidence type="ECO:0000313" key="3">
    <source>
        <dbReference type="EMBL" id="EGP89805.1"/>
    </source>
</evidence>
<proteinExistence type="predicted"/>